<dbReference type="FunFam" id="3.30.160.60:FF:000748">
    <property type="entry name" value="PR domain zinc finger protein"/>
    <property type="match status" value="1"/>
</dbReference>
<dbReference type="InterPro" id="IPR001214">
    <property type="entry name" value="SET_dom"/>
</dbReference>
<dbReference type="GO" id="GO:0001227">
    <property type="term" value="F:DNA-binding transcription repressor activity, RNA polymerase II-specific"/>
    <property type="evidence" value="ECO:0007669"/>
    <property type="project" value="Ensembl"/>
</dbReference>
<dbReference type="RefSeq" id="XP_005377882.1">
    <property type="nucleotide sequence ID" value="XM_005377825.2"/>
</dbReference>
<dbReference type="GO" id="GO:0005737">
    <property type="term" value="C:cytoplasm"/>
    <property type="evidence" value="ECO:0007669"/>
    <property type="project" value="UniProtKB-SubCell"/>
</dbReference>
<comment type="subunit">
    <text evidence="19">Interacts with PRMT5. Interacts with FBXO10. Interacts with FBXO11. Interacts with multiple nuclear sumoylation E3 ligases, including CBX4, PIAS1, PIAS2, PIAS3, PIAS4, PML and RNF4, but not RANBP2. Interacts with LDB1, SMARCD3 and SMARCC1. Interacts with EEIG1; following TNFSF11/RANKL stimulation in bone marrow-derived macrophages, the interaction promotes the binding of PRDM1/BLIMP1 to the gene promoter of IRF8.</text>
</comment>
<feature type="domain" description="SET" evidence="25">
    <location>
        <begin position="84"/>
        <end position="204"/>
    </location>
</feature>
<dbReference type="CDD" id="cd19187">
    <property type="entry name" value="PR-SET_PRDM1"/>
    <property type="match status" value="1"/>
</dbReference>
<evidence type="ECO:0000313" key="27">
    <source>
        <dbReference type="Proteomes" id="UP000694398"/>
    </source>
</evidence>
<dbReference type="GO" id="GO:0009791">
    <property type="term" value="P:post-embryonic development"/>
    <property type="evidence" value="ECO:0007669"/>
    <property type="project" value="Ensembl"/>
</dbReference>
<evidence type="ECO:0000256" key="10">
    <source>
        <dbReference type="ARBA" id="ARBA00022771"/>
    </source>
</evidence>
<dbReference type="SMART" id="SM00317">
    <property type="entry name" value="SET"/>
    <property type="match status" value="1"/>
</dbReference>
<dbReference type="FunFam" id="3.30.160.60:FF:000446">
    <property type="entry name" value="Zinc finger protein"/>
    <property type="match status" value="1"/>
</dbReference>
<dbReference type="Gene3D" id="2.170.270.10">
    <property type="entry name" value="SET domain"/>
    <property type="match status" value="1"/>
</dbReference>
<dbReference type="PROSITE" id="PS50157">
    <property type="entry name" value="ZINC_FINGER_C2H2_2"/>
    <property type="match status" value="4"/>
</dbReference>
<feature type="compositionally biased region" description="Low complexity" evidence="23">
    <location>
        <begin position="327"/>
        <end position="344"/>
    </location>
</feature>
<dbReference type="GO" id="GO:0051136">
    <property type="term" value="P:regulation of NK T cell differentiation"/>
    <property type="evidence" value="ECO:0007669"/>
    <property type="project" value="Ensembl"/>
</dbReference>
<dbReference type="GO" id="GO:0010629">
    <property type="term" value="P:negative regulation of gene expression"/>
    <property type="evidence" value="ECO:0007669"/>
    <property type="project" value="Ensembl"/>
</dbReference>
<dbReference type="GeneID" id="102005015"/>
<dbReference type="GO" id="GO:1990226">
    <property type="term" value="F:histone methyltransferase binding"/>
    <property type="evidence" value="ECO:0007669"/>
    <property type="project" value="Ensembl"/>
</dbReference>
<dbReference type="GO" id="GO:0042462">
    <property type="term" value="P:eye photoreceptor cell development"/>
    <property type="evidence" value="ECO:0007669"/>
    <property type="project" value="Ensembl"/>
</dbReference>
<dbReference type="InterPro" id="IPR044413">
    <property type="entry name" value="PRDM1_PR-SET"/>
</dbReference>
<sequence length="826" mass="91725">MLDLCLEKRVGTTSAAPKCSSSSVKIQGLAEGTEKTMKMDMEDADMTQLTEAEFEEKCTYIVQDHPWDSGADGGTAVQAEASLPRNLLFKCATNSKEVIGVLSKEYIPKGTRFGPLVGEIYTSDTVPKNANRKYFWRIYSRGELHHFIDGFNEEKSNWMRYVNPAHPAHSAREQNLAACQNGMNIYFYTIKPIPANQELLVWYCRDFAERLHYPYPGELTMLNLTQTQNSNPKQPSAEKTELCPKTVPKREYSVKEILKLDSHPSKGKDFYCSNISPLASEKDTDDFRKNGSPDMPFYPRVVYPIRAPLPEDFLKAYGMEKPTYITHSPIPSSTTPSPSARSSPDQSLKSCSPHRSPGDTVSPLAPGSQEHRDSYTYLNAPYGTEGLGSYSGYPPPPHLPPAFIPSYNAHYPKFLLPPYGMNCNGLSAVSNVNGINNFGLFPRLYPVYSNLLGGGSLPHPVLSPASFPSSLPSDGARRLLPPEHPRDAFVPGLRSAFSPTGAAASMKDKTCSPTSGSPTAGTAATAEHVVQPNATSAALATPSSDEAMNLIKNKRNMTGYKTLPYPLKKQNGKIKYECNVCAKTFGQLSNLKVHLRVHSGERPFKCQTCNKGFTQLAHLQKHYLVHTGEKPHECQVCHKRFSSTSNLKTHLRLHSGEKPYQCKVCPAKFTQFVHLKLHKRLHTRERPHKCAQCHKSYIHLCSLKIHLKGNCPVAPTSGLPLEDLTRINEEIEKFDISDHADRLEDMEDNTDMTSVVEKEILAMVRKEKEESGLKVSLQRNMGNGLLSSGCSLYESSDLSLMKLPHSTPLPLVPVKVKQETVEPMDP</sequence>
<dbReference type="GO" id="GO:0001822">
    <property type="term" value="P:kidney development"/>
    <property type="evidence" value="ECO:0007669"/>
    <property type="project" value="Ensembl"/>
</dbReference>
<evidence type="ECO:0000256" key="3">
    <source>
        <dbReference type="ARBA" id="ARBA00022499"/>
    </source>
</evidence>
<dbReference type="GO" id="GO:0032823">
    <property type="term" value="P:regulation of natural killer cell differentiation"/>
    <property type="evidence" value="ECO:0007669"/>
    <property type="project" value="Ensembl"/>
</dbReference>
<dbReference type="SUPFAM" id="SSF82199">
    <property type="entry name" value="SET domain"/>
    <property type="match status" value="1"/>
</dbReference>
<keyword evidence="1" id="KW-0963">Cytoplasm</keyword>
<evidence type="ECO:0000256" key="4">
    <source>
        <dbReference type="ARBA" id="ARBA00022588"/>
    </source>
</evidence>
<dbReference type="PIRSF" id="PIRSF013212">
    <property type="entry name" value="PRDM1"/>
    <property type="match status" value="1"/>
</dbReference>
<comment type="subcellular location">
    <subcellularLocation>
        <location evidence="21">Nucleus</location>
    </subcellularLocation>
    <subcellularLocation>
        <location evidence="21">Cytoplasm</location>
    </subcellularLocation>
</comment>
<dbReference type="GO" id="GO:0060040">
    <property type="term" value="P:retinal bipolar neuron differentiation"/>
    <property type="evidence" value="ECO:0007669"/>
    <property type="project" value="Ensembl"/>
</dbReference>
<comment type="similarity">
    <text evidence="21">Belongs to the class V-like SAM-binding methyltransferase superfamily.</text>
</comment>
<gene>
    <name evidence="26" type="primary">PRDM1</name>
</gene>
<feature type="domain" description="C2H2-type" evidence="24">
    <location>
        <begin position="660"/>
        <end position="687"/>
    </location>
</feature>
<evidence type="ECO:0000256" key="22">
    <source>
        <dbReference type="PROSITE-ProRule" id="PRU00042"/>
    </source>
</evidence>
<dbReference type="PROSITE" id="PS00028">
    <property type="entry name" value="ZINC_FINGER_C2H2_1"/>
    <property type="match status" value="4"/>
</dbReference>
<evidence type="ECO:0000256" key="11">
    <source>
        <dbReference type="ARBA" id="ARBA00022833"/>
    </source>
</evidence>
<dbReference type="GO" id="GO:0060576">
    <property type="term" value="P:intestinal epithelial cell development"/>
    <property type="evidence" value="ECO:0007669"/>
    <property type="project" value="Ensembl"/>
</dbReference>
<evidence type="ECO:0000256" key="19">
    <source>
        <dbReference type="ARBA" id="ARBA00063130"/>
    </source>
</evidence>
<dbReference type="GO" id="GO:0005730">
    <property type="term" value="C:nucleolus"/>
    <property type="evidence" value="ECO:0007669"/>
    <property type="project" value="Ensembl"/>
</dbReference>
<dbReference type="GO" id="GO:1990654">
    <property type="term" value="P:sebum secreting cell proliferation"/>
    <property type="evidence" value="ECO:0007669"/>
    <property type="project" value="Ensembl"/>
</dbReference>
<evidence type="ECO:0000256" key="17">
    <source>
        <dbReference type="ARBA" id="ARBA00023163"/>
    </source>
</evidence>
<dbReference type="PANTHER" id="PTHR16515:SF63">
    <property type="entry name" value="PR DOMAIN ZINC FINGER PROTEIN 1"/>
    <property type="match status" value="1"/>
</dbReference>
<reference evidence="26" key="2">
    <citation type="submission" date="2025-09" db="UniProtKB">
        <authorList>
            <consortium name="Ensembl"/>
        </authorList>
    </citation>
    <scope>IDENTIFICATION</scope>
</reference>
<evidence type="ECO:0000256" key="6">
    <source>
        <dbReference type="ARBA" id="ARBA00022679"/>
    </source>
</evidence>
<keyword evidence="13" id="KW-0391">Immunity</keyword>
<evidence type="ECO:0000256" key="9">
    <source>
        <dbReference type="ARBA" id="ARBA00022737"/>
    </source>
</evidence>
<evidence type="ECO:0000256" key="21">
    <source>
        <dbReference type="PIRNR" id="PIRNR013212"/>
    </source>
</evidence>
<dbReference type="GO" id="GO:0045087">
    <property type="term" value="P:innate immune response"/>
    <property type="evidence" value="ECO:0007669"/>
    <property type="project" value="UniProtKB-KW"/>
</dbReference>
<dbReference type="GO" id="GO:0060707">
    <property type="term" value="P:trophoblast giant cell differentiation"/>
    <property type="evidence" value="ECO:0007669"/>
    <property type="project" value="Ensembl"/>
</dbReference>
<dbReference type="SMART" id="SM00355">
    <property type="entry name" value="ZnF_C2H2"/>
    <property type="match status" value="5"/>
</dbReference>
<keyword evidence="4" id="KW-0399">Innate immunity</keyword>
<dbReference type="GO" id="GO:0010467">
    <property type="term" value="P:gene expression"/>
    <property type="evidence" value="ECO:0007669"/>
    <property type="project" value="Ensembl"/>
</dbReference>
<dbReference type="GO" id="GO:0005654">
    <property type="term" value="C:nucleoplasm"/>
    <property type="evidence" value="ECO:0007669"/>
    <property type="project" value="Ensembl"/>
</dbReference>
<evidence type="ECO:0000256" key="5">
    <source>
        <dbReference type="ARBA" id="ARBA00022603"/>
    </source>
</evidence>
<dbReference type="CTD" id="639"/>
<keyword evidence="15" id="KW-0238">DNA-binding</keyword>
<dbReference type="Ensembl" id="ENSCLAT00000017429.1">
    <property type="protein sequence ID" value="ENSCLAP00000017260.1"/>
    <property type="gene ID" value="ENSCLAG00000011847.1"/>
</dbReference>
<dbReference type="OMA" id="LIMKMDM"/>
<keyword evidence="2" id="KW-0678">Repressor</keyword>
<dbReference type="GO" id="GO:0003281">
    <property type="term" value="P:ventricular septum development"/>
    <property type="evidence" value="ECO:0007669"/>
    <property type="project" value="Ensembl"/>
</dbReference>
<keyword evidence="5" id="KW-0489">Methyltransferase</keyword>
<organism evidence="26 27">
    <name type="scientific">Chinchilla lanigera</name>
    <name type="common">Long-tailed chinchilla</name>
    <name type="synonym">Chinchilla villidera</name>
    <dbReference type="NCBI Taxonomy" id="34839"/>
    <lineage>
        <taxon>Eukaryota</taxon>
        <taxon>Metazoa</taxon>
        <taxon>Chordata</taxon>
        <taxon>Craniata</taxon>
        <taxon>Vertebrata</taxon>
        <taxon>Euteleostomi</taxon>
        <taxon>Mammalia</taxon>
        <taxon>Eutheria</taxon>
        <taxon>Euarchontoglires</taxon>
        <taxon>Glires</taxon>
        <taxon>Rodentia</taxon>
        <taxon>Hystricomorpha</taxon>
        <taxon>Chinchillidae</taxon>
        <taxon>Chinchilla</taxon>
    </lineage>
</organism>
<name>A0A8C2YR65_CHILA</name>
<evidence type="ECO:0000256" key="20">
    <source>
        <dbReference type="ARBA" id="ARBA00067594"/>
    </source>
</evidence>
<feature type="domain" description="C2H2-type" evidence="24">
    <location>
        <begin position="576"/>
        <end position="603"/>
    </location>
</feature>
<evidence type="ECO:0000256" key="18">
    <source>
        <dbReference type="ARBA" id="ARBA00023242"/>
    </source>
</evidence>
<dbReference type="GO" id="GO:0000978">
    <property type="term" value="F:RNA polymerase II cis-regulatory region sequence-specific DNA binding"/>
    <property type="evidence" value="ECO:0007669"/>
    <property type="project" value="Ensembl"/>
</dbReference>
<evidence type="ECO:0000256" key="1">
    <source>
        <dbReference type="ARBA" id="ARBA00022490"/>
    </source>
</evidence>
<keyword evidence="11" id="KW-0862">Zinc</keyword>
<keyword evidence="14" id="KW-0805">Transcription regulation</keyword>
<keyword evidence="6" id="KW-0808">Transferase</keyword>
<dbReference type="InterPro" id="IPR036236">
    <property type="entry name" value="Znf_C2H2_sf"/>
</dbReference>
<dbReference type="GO" id="GO:0008270">
    <property type="term" value="F:zinc ion binding"/>
    <property type="evidence" value="ECO:0007669"/>
    <property type="project" value="UniProtKB-KW"/>
</dbReference>
<keyword evidence="10 22" id="KW-0863">Zinc-finger</keyword>
<keyword evidence="17" id="KW-0804">Transcription</keyword>
<dbReference type="InterPro" id="IPR016608">
    <property type="entry name" value="PRDM1"/>
</dbReference>
<feature type="domain" description="C2H2-type" evidence="24">
    <location>
        <begin position="632"/>
        <end position="659"/>
    </location>
</feature>
<dbReference type="GO" id="GO:0045165">
    <property type="term" value="P:cell fate commitment"/>
    <property type="evidence" value="ECO:0007669"/>
    <property type="project" value="UniProtKB-UniRule"/>
</dbReference>
<dbReference type="GO" id="GO:0033082">
    <property type="term" value="P:regulation of extrathymic T cell differentiation"/>
    <property type="evidence" value="ECO:0007669"/>
    <property type="project" value="Ensembl"/>
</dbReference>
<dbReference type="FunFam" id="2.170.270.10:FF:000019">
    <property type="entry name" value="PR domain zinc finger protein 1"/>
    <property type="match status" value="1"/>
</dbReference>
<dbReference type="GO" id="GO:0048844">
    <property type="term" value="P:artery morphogenesis"/>
    <property type="evidence" value="ECO:0007669"/>
    <property type="project" value="Ensembl"/>
</dbReference>
<proteinExistence type="inferred from homology"/>
<evidence type="ECO:0000259" key="25">
    <source>
        <dbReference type="PROSITE" id="PS50280"/>
    </source>
</evidence>
<dbReference type="GO" id="GO:0001763">
    <property type="term" value="P:morphogenesis of a branching structure"/>
    <property type="evidence" value="ECO:0007669"/>
    <property type="project" value="Ensembl"/>
</dbReference>
<dbReference type="EC" id="2.1.1.-" evidence="21"/>
<dbReference type="GO" id="GO:0032259">
    <property type="term" value="P:methylation"/>
    <property type="evidence" value="ECO:0007669"/>
    <property type="project" value="UniProtKB-KW"/>
</dbReference>
<dbReference type="GO" id="GO:0035904">
    <property type="term" value="P:aorta development"/>
    <property type="evidence" value="ECO:0007669"/>
    <property type="project" value="Ensembl"/>
</dbReference>
<dbReference type="AlphaFoldDB" id="A0A8C2YR65"/>
<evidence type="ECO:0000313" key="26">
    <source>
        <dbReference type="Ensembl" id="ENSCLAP00000017260.1"/>
    </source>
</evidence>
<dbReference type="InterPro" id="IPR050331">
    <property type="entry name" value="Zinc_finger"/>
</dbReference>
<dbReference type="FunFam" id="3.30.160.60:FF:000211">
    <property type="entry name" value="PR domain zinc finger protein 1"/>
    <property type="match status" value="1"/>
</dbReference>
<dbReference type="GO" id="GO:0001893">
    <property type="term" value="P:maternal placenta development"/>
    <property type="evidence" value="ECO:0007669"/>
    <property type="project" value="Ensembl"/>
</dbReference>
<evidence type="ECO:0000256" key="15">
    <source>
        <dbReference type="ARBA" id="ARBA00023125"/>
    </source>
</evidence>
<dbReference type="PROSITE" id="PS50280">
    <property type="entry name" value="SET"/>
    <property type="match status" value="1"/>
</dbReference>
<keyword evidence="16" id="KW-1064">Adaptive immunity</keyword>
<feature type="domain" description="C2H2-type" evidence="24">
    <location>
        <begin position="604"/>
        <end position="631"/>
    </location>
</feature>
<dbReference type="OrthoDB" id="9345291at2759"/>
<comment type="function">
    <text evidence="21">Transcription factor that mediates a transcriptional program in various innate and adaptive immune tissue-resident lymphocyte T cell types such as tissue-resident memory T (Trm), natural killer (trNK) and natural killer T (NKT) cells and negatively regulates gene expression of proteins that promote the egress of tissue-resident T-cell populations from non-lymphoid organs. Plays a role in the development, retention and long-term establishment of adaptive and innate tissue-resident lymphocyte T cell types in non-lymphoid organs, such as the skin and gut, but also in other nonbarrier tissues like liver and kidney, and therefore may provide immediate immunological protection against reactivating infections or viral reinfection. Binds specifically to the PRDI element in the promoter of the beta-interferon gene. Drives the maturation of B-lymphocytes into Ig secreting cells. Associates with the transcriptional repressor ZNF683 to chromatin at gene promoter regions.</text>
</comment>
<evidence type="ECO:0000259" key="24">
    <source>
        <dbReference type="PROSITE" id="PS50157"/>
    </source>
</evidence>
<keyword evidence="12" id="KW-0832">Ubl conjugation</keyword>
<dbReference type="Pfam" id="PF21549">
    <property type="entry name" value="PRDM2_PR"/>
    <property type="match status" value="1"/>
</dbReference>
<keyword evidence="3" id="KW-1017">Isopeptide bond</keyword>
<dbReference type="GO" id="GO:0003170">
    <property type="term" value="P:heart valve development"/>
    <property type="evidence" value="ECO:0007669"/>
    <property type="project" value="Ensembl"/>
</dbReference>
<dbReference type="GO" id="GO:0002250">
    <property type="term" value="P:adaptive immune response"/>
    <property type="evidence" value="ECO:0007669"/>
    <property type="project" value="UniProtKB-KW"/>
</dbReference>
<dbReference type="Proteomes" id="UP000694398">
    <property type="component" value="Unassembled WGS sequence"/>
</dbReference>
<evidence type="ECO:0000256" key="7">
    <source>
        <dbReference type="ARBA" id="ARBA00022691"/>
    </source>
</evidence>
<dbReference type="InterPro" id="IPR046341">
    <property type="entry name" value="SET_dom_sf"/>
</dbReference>
<evidence type="ECO:0000256" key="2">
    <source>
        <dbReference type="ARBA" id="ARBA00022491"/>
    </source>
</evidence>
<dbReference type="GeneTree" id="ENSGT00940000154798"/>
<keyword evidence="18" id="KW-0539">Nucleus</keyword>
<dbReference type="GO" id="GO:0008168">
    <property type="term" value="F:methyltransferase activity"/>
    <property type="evidence" value="ECO:0007669"/>
    <property type="project" value="UniProtKB-KW"/>
</dbReference>
<dbReference type="GO" id="GO:0042127">
    <property type="term" value="P:regulation of cell population proliferation"/>
    <property type="evidence" value="ECO:0007669"/>
    <property type="project" value="Ensembl"/>
</dbReference>
<keyword evidence="27" id="KW-1185">Reference proteome</keyword>
<evidence type="ECO:0000256" key="23">
    <source>
        <dbReference type="SAM" id="MobiDB-lite"/>
    </source>
</evidence>
<keyword evidence="7" id="KW-0949">S-adenosyl-L-methionine</keyword>
<evidence type="ECO:0000256" key="13">
    <source>
        <dbReference type="ARBA" id="ARBA00022859"/>
    </source>
</evidence>
<dbReference type="GO" id="GO:0060976">
    <property type="term" value="P:coronary vasculature development"/>
    <property type="evidence" value="ECO:0007669"/>
    <property type="project" value="Ensembl"/>
</dbReference>
<dbReference type="GO" id="GO:0010628">
    <property type="term" value="P:positive regulation of gene expression"/>
    <property type="evidence" value="ECO:0007669"/>
    <property type="project" value="Ensembl"/>
</dbReference>
<feature type="region of interest" description="Disordered" evidence="23">
    <location>
        <begin position="327"/>
        <end position="374"/>
    </location>
</feature>
<dbReference type="SUPFAM" id="SSF57667">
    <property type="entry name" value="beta-beta-alpha zinc fingers"/>
    <property type="match status" value="3"/>
</dbReference>
<dbReference type="InterPro" id="IPR013087">
    <property type="entry name" value="Znf_C2H2_type"/>
</dbReference>
<dbReference type="Pfam" id="PF13912">
    <property type="entry name" value="zf-C2H2_6"/>
    <property type="match status" value="1"/>
</dbReference>
<evidence type="ECO:0000256" key="12">
    <source>
        <dbReference type="ARBA" id="ARBA00022843"/>
    </source>
</evidence>
<keyword evidence="9" id="KW-0677">Repeat</keyword>
<evidence type="ECO:0000256" key="14">
    <source>
        <dbReference type="ARBA" id="ARBA00023015"/>
    </source>
</evidence>
<dbReference type="FunFam" id="3.30.160.60:FF:000132">
    <property type="entry name" value="PR domain zinc finger protein 1"/>
    <property type="match status" value="1"/>
</dbReference>
<dbReference type="PANTHER" id="PTHR16515">
    <property type="entry name" value="PR DOMAIN ZINC FINGER PROTEIN"/>
    <property type="match status" value="1"/>
</dbReference>
<evidence type="ECO:0000256" key="16">
    <source>
        <dbReference type="ARBA" id="ARBA00023130"/>
    </source>
</evidence>
<protein>
    <recommendedName>
        <fullName evidence="20 21">PR domain zinc finger protein 1</fullName>
        <ecNumber evidence="21">2.1.1.-</ecNumber>
    </recommendedName>
</protein>
<keyword evidence="8" id="KW-0479">Metal-binding</keyword>
<dbReference type="FunFam" id="3.30.160.60:FF:000262">
    <property type="entry name" value="PR domain zinc finger protein 1"/>
    <property type="match status" value="1"/>
</dbReference>
<reference evidence="26" key="1">
    <citation type="submission" date="2025-08" db="UniProtKB">
        <authorList>
            <consortium name="Ensembl"/>
        </authorList>
    </citation>
    <scope>IDENTIFICATION</scope>
</reference>
<dbReference type="GO" id="GO:1990841">
    <property type="term" value="F:promoter-specific chromatin binding"/>
    <property type="evidence" value="ECO:0007669"/>
    <property type="project" value="Ensembl"/>
</dbReference>
<accession>A0A8C2YR65</accession>
<dbReference type="Pfam" id="PF00096">
    <property type="entry name" value="zf-C2H2"/>
    <property type="match status" value="3"/>
</dbReference>
<dbReference type="GO" id="GO:0007281">
    <property type="term" value="P:germ cell development"/>
    <property type="evidence" value="ECO:0007669"/>
    <property type="project" value="Ensembl"/>
</dbReference>
<evidence type="ECO:0000256" key="8">
    <source>
        <dbReference type="ARBA" id="ARBA00022723"/>
    </source>
</evidence>
<dbReference type="Gene3D" id="3.30.160.60">
    <property type="entry name" value="Classic Zinc Finger"/>
    <property type="match status" value="5"/>
</dbReference>